<accession>A0A5D3C1H2</accession>
<comment type="caution">
    <text evidence="2">The sequence shown here is derived from an EMBL/GenBank/DDBJ whole genome shotgun (WGS) entry which is preliminary data.</text>
</comment>
<name>A0A5D3C1H2_CUCMM</name>
<feature type="compositionally biased region" description="Polar residues" evidence="1">
    <location>
        <begin position="81"/>
        <end position="98"/>
    </location>
</feature>
<organism evidence="2 3">
    <name type="scientific">Cucumis melo var. makuwa</name>
    <name type="common">Oriental melon</name>
    <dbReference type="NCBI Taxonomy" id="1194695"/>
    <lineage>
        <taxon>Eukaryota</taxon>
        <taxon>Viridiplantae</taxon>
        <taxon>Streptophyta</taxon>
        <taxon>Embryophyta</taxon>
        <taxon>Tracheophyta</taxon>
        <taxon>Spermatophyta</taxon>
        <taxon>Magnoliopsida</taxon>
        <taxon>eudicotyledons</taxon>
        <taxon>Gunneridae</taxon>
        <taxon>Pentapetalae</taxon>
        <taxon>rosids</taxon>
        <taxon>fabids</taxon>
        <taxon>Cucurbitales</taxon>
        <taxon>Cucurbitaceae</taxon>
        <taxon>Benincaseae</taxon>
        <taxon>Cucumis</taxon>
    </lineage>
</organism>
<evidence type="ECO:0000256" key="1">
    <source>
        <dbReference type="SAM" id="MobiDB-lite"/>
    </source>
</evidence>
<dbReference type="AlphaFoldDB" id="A0A5D3C1H2"/>
<proteinExistence type="predicted"/>
<evidence type="ECO:0000313" key="2">
    <source>
        <dbReference type="EMBL" id="TYK05793.1"/>
    </source>
</evidence>
<reference evidence="2 3" key="1">
    <citation type="submission" date="2019-08" db="EMBL/GenBank/DDBJ databases">
        <title>Draft genome sequences of two oriental melons (Cucumis melo L. var makuwa).</title>
        <authorList>
            <person name="Kwon S.-Y."/>
        </authorList>
    </citation>
    <scope>NUCLEOTIDE SEQUENCE [LARGE SCALE GENOMIC DNA]</scope>
    <source>
        <strain evidence="3">cv. Chang Bougi</strain>
        <tissue evidence="2">Leaf</tissue>
    </source>
</reference>
<feature type="region of interest" description="Disordered" evidence="1">
    <location>
        <begin position="39"/>
        <end position="105"/>
    </location>
</feature>
<dbReference type="Proteomes" id="UP000321947">
    <property type="component" value="Unassembled WGS sequence"/>
</dbReference>
<evidence type="ECO:0000313" key="3">
    <source>
        <dbReference type="Proteomes" id="UP000321947"/>
    </source>
</evidence>
<feature type="compositionally biased region" description="Basic and acidic residues" evidence="1">
    <location>
        <begin position="39"/>
        <end position="58"/>
    </location>
</feature>
<protein>
    <submittedName>
        <fullName evidence="2">CACTA en-spm transposon protein</fullName>
    </submittedName>
</protein>
<gene>
    <name evidence="2" type="ORF">E5676_scaffold98G002980</name>
</gene>
<sequence length="353" mass="40578">MSVGNSFFPDAFLRIFRRRATVSGNSLYNRFSSVKYRTVTERGKERRSKPREEKRGDRSASSVAAIPPPSATLEWGYHGESLSSRGTENFEEGTSSNPFDEGISSRQFNEEGDIFAIMSYRRNNFMETDDIFHEFEDNLDNIAGGSSSVGENTERHVAINGRIPMTIALGAEKPISLHAVRFNQAIGVCVRKTFPVRCLKWADIEREYIEVVKGDLQEQSRTNKAANRSSLTIIVADPSHFYNDSTSSLREKGSRSIVWSCFGKHTFKLRRSCRRPPRMRIIKCWTFFDAIDFLVDLNDEREMRAKHVMFLKLESWKKAYIFQEASIFEGVLELEDLKESLDLQRNFNLQRCS</sequence>
<dbReference type="EMBL" id="SSTD01013776">
    <property type="protein sequence ID" value="TYK05793.1"/>
    <property type="molecule type" value="Genomic_DNA"/>
</dbReference>